<evidence type="ECO:0000259" key="3">
    <source>
        <dbReference type="Pfam" id="PF02769"/>
    </source>
</evidence>
<evidence type="ECO:0000313" key="5">
    <source>
        <dbReference type="Proteomes" id="UP000430345"/>
    </source>
</evidence>
<dbReference type="InterPro" id="IPR016188">
    <property type="entry name" value="PurM-like_N"/>
</dbReference>
<evidence type="ECO:0000259" key="2">
    <source>
        <dbReference type="Pfam" id="PF00586"/>
    </source>
</evidence>
<reference evidence="4 5" key="1">
    <citation type="submission" date="2019-10" db="EMBL/GenBank/DDBJ databases">
        <title>The Genome Sequence of Clostridium tarantellae Isolated from Fish Brain.</title>
        <authorList>
            <person name="Bano L."/>
            <person name="Kiel M."/>
            <person name="Sales G."/>
            <person name="Doxey A.C."/>
            <person name="Mansfield M.J."/>
            <person name="Schiavone M."/>
            <person name="Rossetto O."/>
            <person name="Pirazzini M."/>
            <person name="Dobrindt U."/>
            <person name="Montecucco C."/>
        </authorList>
    </citation>
    <scope>NUCLEOTIDE SEQUENCE [LARGE SCALE GENOMIC DNA]</scope>
    <source>
        <strain evidence="4 5">DSM 3997</strain>
    </source>
</reference>
<name>A0A6I1ML87_9CLOT</name>
<comment type="similarity">
    <text evidence="1">Belongs to the HypE family.</text>
</comment>
<dbReference type="OrthoDB" id="9801934at2"/>
<dbReference type="NCBIfam" id="TIGR02124">
    <property type="entry name" value="hypE"/>
    <property type="match status" value="1"/>
</dbReference>
<evidence type="ECO:0000313" key="4">
    <source>
        <dbReference type="EMBL" id="MPQ43744.1"/>
    </source>
</evidence>
<sequence length="322" mass="36530">MKRAFGYGKVHDEMSKVIKNLFLKYFKNFFMVQDFHQCLIDEFKEYYVITNNIFEGRPTFFLGGNVGKLSICNTINNLAVKGSKPIYIICTLVLNENISIGKLEEIIKSMGEVVIENNIKIILADVHILNKREEDTIFINTTGIGIIYNKFYCENKFNIKCGDKVILSGSIGEHEISILSNKEYLDEKKKIKSDCTSLYTLIRDIISLSDKVKIIENPTSGIVNSLKKICEIYNKSIIIREEQIPIKEGVKNICDILGIEVLNTSNEGKILLIVDNSHCNKILKKLKESQLGQEAKIIGEVVEDNRSNLYLGTILGGVKIYK</sequence>
<dbReference type="InterPro" id="IPR036676">
    <property type="entry name" value="PurM-like_C_sf"/>
</dbReference>
<dbReference type="Proteomes" id="UP000430345">
    <property type="component" value="Unassembled WGS sequence"/>
</dbReference>
<dbReference type="EMBL" id="WHJC01000101">
    <property type="protein sequence ID" value="MPQ43744.1"/>
    <property type="molecule type" value="Genomic_DNA"/>
</dbReference>
<dbReference type="InterPro" id="IPR036921">
    <property type="entry name" value="PurM-like_N_sf"/>
</dbReference>
<evidence type="ECO:0000256" key="1">
    <source>
        <dbReference type="ARBA" id="ARBA00006243"/>
    </source>
</evidence>
<dbReference type="GO" id="GO:0051604">
    <property type="term" value="P:protein maturation"/>
    <property type="evidence" value="ECO:0007669"/>
    <property type="project" value="TreeGrafter"/>
</dbReference>
<gene>
    <name evidence="4" type="primary">hypE</name>
    <name evidence="4" type="ORF">GBZ86_08235</name>
</gene>
<accession>A0A6I1ML87</accession>
<keyword evidence="5" id="KW-1185">Reference proteome</keyword>
<protein>
    <submittedName>
        <fullName evidence="4">Hydrogenase expression/formation protein HypE</fullName>
    </submittedName>
</protein>
<dbReference type="Gene3D" id="3.90.650.10">
    <property type="entry name" value="PurM-like C-terminal domain"/>
    <property type="match status" value="1"/>
</dbReference>
<dbReference type="PIRSF" id="PIRSF005644">
    <property type="entry name" value="Hdrgns_mtr_HypE"/>
    <property type="match status" value="1"/>
</dbReference>
<proteinExistence type="inferred from homology"/>
<dbReference type="SUPFAM" id="SSF55326">
    <property type="entry name" value="PurM N-terminal domain-like"/>
    <property type="match status" value="1"/>
</dbReference>
<dbReference type="Pfam" id="PF02769">
    <property type="entry name" value="AIRS_C"/>
    <property type="match status" value="1"/>
</dbReference>
<dbReference type="AlphaFoldDB" id="A0A6I1ML87"/>
<dbReference type="Gene3D" id="3.30.1330.10">
    <property type="entry name" value="PurM-like, N-terminal domain"/>
    <property type="match status" value="1"/>
</dbReference>
<dbReference type="InterPro" id="IPR011854">
    <property type="entry name" value="HypE"/>
</dbReference>
<dbReference type="SUPFAM" id="SSF56042">
    <property type="entry name" value="PurM C-terminal domain-like"/>
    <property type="match status" value="1"/>
</dbReference>
<dbReference type="Pfam" id="PF00586">
    <property type="entry name" value="AIRS"/>
    <property type="match status" value="1"/>
</dbReference>
<dbReference type="InterPro" id="IPR010918">
    <property type="entry name" value="PurM-like_C_dom"/>
</dbReference>
<dbReference type="RefSeq" id="WP_152889537.1">
    <property type="nucleotide sequence ID" value="NZ_WHJC01000101.1"/>
</dbReference>
<feature type="domain" description="PurM-like C-terminal" evidence="3">
    <location>
        <begin position="162"/>
        <end position="310"/>
    </location>
</feature>
<feature type="domain" description="PurM-like N-terminal" evidence="2">
    <location>
        <begin position="58"/>
        <end position="147"/>
    </location>
</feature>
<comment type="caution">
    <text evidence="4">The sequence shown here is derived from an EMBL/GenBank/DDBJ whole genome shotgun (WGS) entry which is preliminary data.</text>
</comment>
<dbReference type="PANTHER" id="PTHR30303:SF0">
    <property type="entry name" value="CARBAMOYL DEHYDRATASE HYPE"/>
    <property type="match status" value="1"/>
</dbReference>
<organism evidence="4 5">
    <name type="scientific">Clostridium tarantellae</name>
    <dbReference type="NCBI Taxonomy" id="39493"/>
    <lineage>
        <taxon>Bacteria</taxon>
        <taxon>Bacillati</taxon>
        <taxon>Bacillota</taxon>
        <taxon>Clostridia</taxon>
        <taxon>Eubacteriales</taxon>
        <taxon>Clostridiaceae</taxon>
        <taxon>Clostridium</taxon>
    </lineage>
</organism>
<dbReference type="PANTHER" id="PTHR30303">
    <property type="entry name" value="HYDROGENASE ISOENZYMES FORMATION PROTEIN HYPE"/>
    <property type="match status" value="1"/>
</dbReference>